<evidence type="ECO:0000313" key="3">
    <source>
        <dbReference type="Proteomes" id="UP000198512"/>
    </source>
</evidence>
<dbReference type="Gene3D" id="2.40.50.180">
    <property type="entry name" value="CheA-289, Domain 4"/>
    <property type="match status" value="1"/>
</dbReference>
<accession>A0ABY1BJU8</accession>
<dbReference type="PANTHER" id="PTHR22617">
    <property type="entry name" value="CHEMOTAXIS SENSOR HISTIDINE KINASE-RELATED"/>
    <property type="match status" value="1"/>
</dbReference>
<evidence type="ECO:0000313" key="2">
    <source>
        <dbReference type="EMBL" id="SER02064.1"/>
    </source>
</evidence>
<dbReference type="CDD" id="cd00732">
    <property type="entry name" value="CheW"/>
    <property type="match status" value="1"/>
</dbReference>
<dbReference type="RefSeq" id="WP_069518865.1">
    <property type="nucleotide sequence ID" value="NZ_FOFP01000013.1"/>
</dbReference>
<feature type="domain" description="CheW-like" evidence="1">
    <location>
        <begin position="15"/>
        <end position="159"/>
    </location>
</feature>
<dbReference type="SMART" id="SM00260">
    <property type="entry name" value="CheW"/>
    <property type="match status" value="1"/>
</dbReference>
<dbReference type="EMBL" id="FOFP01000013">
    <property type="protein sequence ID" value="SER02064.1"/>
    <property type="molecule type" value="Genomic_DNA"/>
</dbReference>
<reference evidence="2 3" key="1">
    <citation type="submission" date="2016-10" db="EMBL/GenBank/DDBJ databases">
        <authorList>
            <person name="Varghese N."/>
            <person name="Submissions S."/>
        </authorList>
    </citation>
    <scope>NUCLEOTIDE SEQUENCE [LARGE SCALE GENOMIC DNA]</scope>
    <source>
        <strain evidence="2 3">CIP 109853</strain>
    </source>
</reference>
<dbReference type="Proteomes" id="UP000198512">
    <property type="component" value="Unassembled WGS sequence"/>
</dbReference>
<organism evidence="2 3">
    <name type="scientific">Pseudomonas cuatrocienegasensis</name>
    <dbReference type="NCBI Taxonomy" id="543360"/>
    <lineage>
        <taxon>Bacteria</taxon>
        <taxon>Pseudomonadati</taxon>
        <taxon>Pseudomonadota</taxon>
        <taxon>Gammaproteobacteria</taxon>
        <taxon>Pseudomonadales</taxon>
        <taxon>Pseudomonadaceae</taxon>
        <taxon>Pseudomonas</taxon>
    </lineage>
</organism>
<dbReference type="SUPFAM" id="SSF50341">
    <property type="entry name" value="CheW-like"/>
    <property type="match status" value="1"/>
</dbReference>
<sequence length="175" mass="18845">MSAETRRLTGATAPSGQYLTFTLAKELFAVEIRAVREIIEYGHLTSVPMLPPSILGVINLRGAVVPVIDLGLRFGNAATCIGPRTCIVILEVEQNGSTQVLGMVVDAVNEVRDLSAAEIEPTPSFGGRIRTDFILGMGKLDDRLVVMLDVGRVISADEMVLLNQAGELTHELDSR</sequence>
<evidence type="ECO:0000259" key="1">
    <source>
        <dbReference type="PROSITE" id="PS50851"/>
    </source>
</evidence>
<dbReference type="InterPro" id="IPR036061">
    <property type="entry name" value="CheW-like_dom_sf"/>
</dbReference>
<gene>
    <name evidence="2" type="ORF">SAMN05216600_113110</name>
</gene>
<dbReference type="Pfam" id="PF01584">
    <property type="entry name" value="CheW"/>
    <property type="match status" value="1"/>
</dbReference>
<dbReference type="Gene3D" id="2.30.30.40">
    <property type="entry name" value="SH3 Domains"/>
    <property type="match status" value="1"/>
</dbReference>
<protein>
    <submittedName>
        <fullName evidence="2">Purine-binding chemotaxis protein CheW</fullName>
    </submittedName>
</protein>
<proteinExistence type="predicted"/>
<name>A0ABY1BJU8_9PSED</name>
<dbReference type="InterPro" id="IPR002545">
    <property type="entry name" value="CheW-lke_dom"/>
</dbReference>
<dbReference type="PANTHER" id="PTHR22617:SF41">
    <property type="entry name" value="CHEMOTAXIS SIGNAL TRANSDUCTION SYSTEM ADAPTOR PROTEIN CHEW"/>
    <property type="match status" value="1"/>
</dbReference>
<dbReference type="InterPro" id="IPR039315">
    <property type="entry name" value="CheW"/>
</dbReference>
<dbReference type="PROSITE" id="PS50851">
    <property type="entry name" value="CHEW"/>
    <property type="match status" value="1"/>
</dbReference>
<comment type="caution">
    <text evidence="2">The sequence shown here is derived from an EMBL/GenBank/DDBJ whole genome shotgun (WGS) entry which is preliminary data.</text>
</comment>
<keyword evidence="3" id="KW-1185">Reference proteome</keyword>